<accession>A0A6J8CS48</accession>
<dbReference type="OrthoDB" id="6157400at2759"/>
<dbReference type="PANTHER" id="PTHR46880:SF9">
    <property type="entry name" value="ZINC FINGER PROTEIN 862"/>
    <property type="match status" value="1"/>
</dbReference>
<evidence type="ECO:0008006" key="3">
    <source>
        <dbReference type="Google" id="ProtNLM"/>
    </source>
</evidence>
<evidence type="ECO:0000313" key="1">
    <source>
        <dbReference type="EMBL" id="CAC5398611.1"/>
    </source>
</evidence>
<dbReference type="AlphaFoldDB" id="A0A6J8CS48"/>
<dbReference type="EMBL" id="CACVKT020005964">
    <property type="protein sequence ID" value="CAC5398611.1"/>
    <property type="molecule type" value="Genomic_DNA"/>
</dbReference>
<dbReference type="PANTHER" id="PTHR46880">
    <property type="entry name" value="RAS-ASSOCIATING DOMAIN-CONTAINING PROTEIN"/>
    <property type="match status" value="1"/>
</dbReference>
<proteinExistence type="predicted"/>
<dbReference type="Proteomes" id="UP000507470">
    <property type="component" value="Unassembled WGS sequence"/>
</dbReference>
<gene>
    <name evidence="1" type="ORF">MCOR_32976</name>
</gene>
<organism evidence="1 2">
    <name type="scientific">Mytilus coruscus</name>
    <name type="common">Sea mussel</name>
    <dbReference type="NCBI Taxonomy" id="42192"/>
    <lineage>
        <taxon>Eukaryota</taxon>
        <taxon>Metazoa</taxon>
        <taxon>Spiralia</taxon>
        <taxon>Lophotrochozoa</taxon>
        <taxon>Mollusca</taxon>
        <taxon>Bivalvia</taxon>
        <taxon>Autobranchia</taxon>
        <taxon>Pteriomorphia</taxon>
        <taxon>Mytilida</taxon>
        <taxon>Mytiloidea</taxon>
        <taxon>Mytilidae</taxon>
        <taxon>Mytilinae</taxon>
        <taxon>Mytilus</taxon>
    </lineage>
</organism>
<keyword evidence="2" id="KW-1185">Reference proteome</keyword>
<name>A0A6J8CS48_MYTCO</name>
<protein>
    <recommendedName>
        <fullName evidence="3">HAT C-terminal dimerisation domain-containing protein</fullName>
    </recommendedName>
</protein>
<sequence length="190" mass="22103">MKNPSHFFRYLIFISGRGFKLAEFCNDQLVELLNQPEFSEIFSNNEKEQIISEWTESKLYLNRFRANPLSNMYCMVLQNKTATRKNEGAVLSVWPTLIKGEALSAFEKLIYKLFTTCISPSTSGCERGFSLMNTFKRKLRTRFTQESLQNQLYIMSEGPSIQEFEPLLNIMYWFENSTRTQIPLTAVGTN</sequence>
<evidence type="ECO:0000313" key="2">
    <source>
        <dbReference type="Proteomes" id="UP000507470"/>
    </source>
</evidence>
<reference evidence="1 2" key="1">
    <citation type="submission" date="2020-06" db="EMBL/GenBank/DDBJ databases">
        <authorList>
            <person name="Li R."/>
            <person name="Bekaert M."/>
        </authorList>
    </citation>
    <scope>NUCLEOTIDE SEQUENCE [LARGE SCALE GENOMIC DNA]</scope>
    <source>
        <strain evidence="2">wild</strain>
    </source>
</reference>